<accession>A0AAE1EA57</accession>
<organism evidence="1 2">
    <name type="scientific">Elysia crispata</name>
    <name type="common">lettuce slug</name>
    <dbReference type="NCBI Taxonomy" id="231223"/>
    <lineage>
        <taxon>Eukaryota</taxon>
        <taxon>Metazoa</taxon>
        <taxon>Spiralia</taxon>
        <taxon>Lophotrochozoa</taxon>
        <taxon>Mollusca</taxon>
        <taxon>Gastropoda</taxon>
        <taxon>Heterobranchia</taxon>
        <taxon>Euthyneura</taxon>
        <taxon>Panpulmonata</taxon>
        <taxon>Sacoglossa</taxon>
        <taxon>Placobranchoidea</taxon>
        <taxon>Plakobranchidae</taxon>
        <taxon>Elysia</taxon>
    </lineage>
</organism>
<keyword evidence="2" id="KW-1185">Reference proteome</keyword>
<proteinExistence type="predicted"/>
<dbReference type="EMBL" id="JAWDGP010000556">
    <property type="protein sequence ID" value="KAK3799517.1"/>
    <property type="molecule type" value="Genomic_DNA"/>
</dbReference>
<dbReference type="Proteomes" id="UP001283361">
    <property type="component" value="Unassembled WGS sequence"/>
</dbReference>
<sequence>MTRQDIMPPVTKPVHCDALITTAEDQGDTIKAGIETRTWTGEIASGQNMELDWKIKRFSSDTRTDYALSYQINTTTDTPLQMLVMSRYSVNVPASLDTLDMHDY</sequence>
<comment type="caution">
    <text evidence="1">The sequence shown here is derived from an EMBL/GenBank/DDBJ whole genome shotgun (WGS) entry which is preliminary data.</text>
</comment>
<evidence type="ECO:0000313" key="2">
    <source>
        <dbReference type="Proteomes" id="UP001283361"/>
    </source>
</evidence>
<reference evidence="1" key="1">
    <citation type="journal article" date="2023" name="G3 (Bethesda)">
        <title>A reference genome for the long-term kleptoplast-retaining sea slug Elysia crispata morphotype clarki.</title>
        <authorList>
            <person name="Eastman K.E."/>
            <person name="Pendleton A.L."/>
            <person name="Shaikh M.A."/>
            <person name="Suttiyut T."/>
            <person name="Ogas R."/>
            <person name="Tomko P."/>
            <person name="Gavelis G."/>
            <person name="Widhalm J.R."/>
            <person name="Wisecaver J.H."/>
        </authorList>
    </citation>
    <scope>NUCLEOTIDE SEQUENCE</scope>
    <source>
        <strain evidence="1">ECLA1</strain>
    </source>
</reference>
<dbReference type="AlphaFoldDB" id="A0AAE1EA57"/>
<protein>
    <submittedName>
        <fullName evidence="1">Uncharacterized protein</fullName>
    </submittedName>
</protein>
<evidence type="ECO:0000313" key="1">
    <source>
        <dbReference type="EMBL" id="KAK3799517.1"/>
    </source>
</evidence>
<name>A0AAE1EA57_9GAST</name>
<gene>
    <name evidence="1" type="ORF">RRG08_052702</name>
</gene>